<reference evidence="1" key="1">
    <citation type="journal article" date="2020" name="Nature">
        <title>Giant virus diversity and host interactions through global metagenomics.</title>
        <authorList>
            <person name="Schulz F."/>
            <person name="Roux S."/>
            <person name="Paez-Espino D."/>
            <person name="Jungbluth S."/>
            <person name="Walsh D.A."/>
            <person name="Denef V.J."/>
            <person name="McMahon K.D."/>
            <person name="Konstantinidis K.T."/>
            <person name="Eloe-Fadrosh E.A."/>
            <person name="Kyrpides N.C."/>
            <person name="Woyke T."/>
        </authorList>
    </citation>
    <scope>NUCLEOTIDE SEQUENCE</scope>
    <source>
        <strain evidence="1">GVMAG-M-3300013004-44</strain>
    </source>
</reference>
<evidence type="ECO:0000313" key="1">
    <source>
        <dbReference type="EMBL" id="QHS91302.1"/>
    </source>
</evidence>
<dbReference type="AlphaFoldDB" id="A0A6C0BH15"/>
<name>A0A6C0BH15_9ZZZZ</name>
<sequence length="422" mass="49740">MPLSRHFYSLDEVHAALTYSSRRNDSLETLFWCQELILSGHIGETISTLFEAWLWHKGPFHLSWLQHAWSTLRSDTLTSDDILLSASHLSTIPYQQQDHSLWNILALSSDPLFQADRVTPKTPPWISPDIDAEELYFIRALYQGKAKSAWWMAQRWEEERVWSVLESYAAHRYPTSVWDALRNYEHLLGYRSPEYDMIIRCLAVLSCCLSLDQYEKSQKELPSQLLPSQKDALERWDTCVGYKKRRIYTIPTACLYGVTERGRQRWSHTNVRELNQLEPSLIGCPFWEEAIAEYGTIIKNRIQWNSDDDLEEFYDRYFPDDIPDEWTKAEKAVSHGDGVLGPTEVVTLFKYSRSTFSKWSRLAWNTRDLVQKQVEKKEWDGLLCSVYVPCIIETYDKKRLEPVHKRFIIRSYQDQYQPQPFV</sequence>
<dbReference type="EMBL" id="MN739158">
    <property type="protein sequence ID" value="QHS91302.1"/>
    <property type="molecule type" value="Genomic_DNA"/>
</dbReference>
<organism evidence="1">
    <name type="scientific">viral metagenome</name>
    <dbReference type="NCBI Taxonomy" id="1070528"/>
    <lineage>
        <taxon>unclassified sequences</taxon>
        <taxon>metagenomes</taxon>
        <taxon>organismal metagenomes</taxon>
    </lineage>
</organism>
<accession>A0A6C0BH15</accession>
<protein>
    <submittedName>
        <fullName evidence="1">Uncharacterized protein</fullName>
    </submittedName>
</protein>
<proteinExistence type="predicted"/>